<evidence type="ECO:0000313" key="11">
    <source>
        <dbReference type="EMBL" id="KAF0981651.1"/>
    </source>
</evidence>
<dbReference type="InterPro" id="IPR032197">
    <property type="entry name" value="Atg7_N"/>
</dbReference>
<evidence type="ECO:0000256" key="8">
    <source>
        <dbReference type="SAM" id="MobiDB-lite"/>
    </source>
</evidence>
<accession>A0A6A5C3K6</accession>
<sequence length="737" mass="84462">MMMTSSSVLKFELIQSLVDHQFWYDLENKKLLEYRLDIQPKPIFAIYTTGRVFNSQVLNAIQQQHHHHGSSSQEQSNAALSSKWRLGENAFVSSNCASNPYMFQSPGTLYNANTIEEFNNYDKKAMLRKIGIETIYENHIKNSHWLLNPTELTHFLLITFADLKHHSFYYWFAFPSLSFPDMEIIYDNQVTPLSEKDQDALQIAMSEYRSIYNKNQHGFYFVEKTNDVKVRPLSDWKEINFDHTYLGFSDPSALKEYPSWVLRNYLLAAALTFNRKTFKVLCFREDPSRKDISASITLNVELKYNHDEQVSSSSLSVVGWEKNAKNKLGPRFVNMGSTMDPIKLAESSVTLNLQLMKWRMFPSLDLDMLSKTKCLLIGSGTLGCHVARNLMAWGIFNITFLDRTKVSFSNPVRQPLFEYEDCLDGGKDKAICAAEHLRKIYPNVNTRGVSLDIPMPGHFVTDSEKTRTNVEQLEQLIEEHDAVFLLTDTRESRWLPSLIAIQKKKIVINAALGFESYLVMRYGVYDMKTESVKKDRLGCYFCNDVVAPVNSMKDRTLDQQCTVTRPGVSAIAGSLAVELLVSLLHHPLKNHAGAFNPKLLYDSQQQLLSNQDNSTQSDLGVIPHQIRGSISNYQTNLLYGSSYSQCTCCSPVVVSGYEKEGYHFLERVFNDSKYLEELTGLKELHEKTLKMMENMLSLDEDDEEEEIKEDQLSSNNEDQEKNKLNNTDDDNDGFTLL</sequence>
<dbReference type="Gene3D" id="3.40.140.100">
    <property type="entry name" value="Ubiquitin-like modifier-activating enzyme ATG7 C-terminal domain"/>
    <property type="match status" value="1"/>
</dbReference>
<dbReference type="GO" id="GO:0019779">
    <property type="term" value="F:Atg8 activating enzyme activity"/>
    <property type="evidence" value="ECO:0007669"/>
    <property type="project" value="TreeGrafter"/>
</dbReference>
<evidence type="ECO:0000259" key="10">
    <source>
        <dbReference type="Pfam" id="PF16420"/>
    </source>
</evidence>
<comment type="caution">
    <text evidence="11">The sequence shown here is derived from an EMBL/GenBank/DDBJ whole genome shotgun (WGS) entry which is preliminary data.</text>
</comment>
<dbReference type="VEuPathDB" id="AmoebaDB:FDP41_012308"/>
<dbReference type="VEuPathDB" id="AmoebaDB:NfTy_039480"/>
<evidence type="ECO:0000256" key="7">
    <source>
        <dbReference type="RuleBase" id="RU366022"/>
    </source>
</evidence>
<dbReference type="GO" id="GO:0000422">
    <property type="term" value="P:autophagy of mitochondrion"/>
    <property type="evidence" value="ECO:0007669"/>
    <property type="project" value="TreeGrafter"/>
</dbReference>
<dbReference type="OrthoDB" id="338614at2759"/>
<evidence type="ECO:0000256" key="5">
    <source>
        <dbReference type="ARBA" id="ARBA00023006"/>
    </source>
</evidence>
<keyword evidence="5 7" id="KW-0072">Autophagy</keyword>
<dbReference type="AlphaFoldDB" id="A0A6A5C3K6"/>
<dbReference type="GeneID" id="68119523"/>
<comment type="similarity">
    <text evidence="1 7">Belongs to the ATG7 family.</text>
</comment>
<proteinExistence type="inferred from homology"/>
<keyword evidence="12" id="KW-1185">Reference proteome</keyword>
<dbReference type="Proteomes" id="UP000444721">
    <property type="component" value="Unassembled WGS sequence"/>
</dbReference>
<feature type="domain" description="Ubiquitin-like modifier-activating enzyme Atg7 N-terminal" evidence="10">
    <location>
        <begin position="9"/>
        <end position="339"/>
    </location>
</feature>
<dbReference type="InterPro" id="IPR042523">
    <property type="entry name" value="Atg7_N_2"/>
</dbReference>
<evidence type="ECO:0000256" key="1">
    <source>
        <dbReference type="ARBA" id="ARBA00010931"/>
    </source>
</evidence>
<dbReference type="FunFam" id="3.40.50.720:FF:000243">
    <property type="entry name" value="Ubiquitin-like modifier-activating enzyme ATG7"/>
    <property type="match status" value="1"/>
</dbReference>
<comment type="function">
    <text evidence="7">E1-like activating enzyme involved in the 2 ubiquitin-like systems required for autophagy.</text>
</comment>
<dbReference type="OMA" id="RQIWDAI"/>
<keyword evidence="3 7" id="KW-0813">Transport</keyword>
<evidence type="ECO:0000259" key="9">
    <source>
        <dbReference type="Pfam" id="PF00899"/>
    </source>
</evidence>
<dbReference type="SUPFAM" id="SSF69572">
    <property type="entry name" value="Activating enzymes of the ubiquitin-like proteins"/>
    <property type="match status" value="1"/>
</dbReference>
<dbReference type="GO" id="GO:0015031">
    <property type="term" value="P:protein transport"/>
    <property type="evidence" value="ECO:0007669"/>
    <property type="project" value="UniProtKB-UniRule"/>
</dbReference>
<keyword evidence="4 7" id="KW-0653">Protein transport</keyword>
<dbReference type="Pfam" id="PF16420">
    <property type="entry name" value="ATG7_N"/>
    <property type="match status" value="1"/>
</dbReference>
<evidence type="ECO:0000256" key="4">
    <source>
        <dbReference type="ARBA" id="ARBA00022927"/>
    </source>
</evidence>
<evidence type="ECO:0000256" key="6">
    <source>
        <dbReference type="PIRSR" id="PIRSR606285-1"/>
    </source>
</evidence>
<evidence type="ECO:0000256" key="2">
    <source>
        <dbReference type="ARBA" id="ARBA00017647"/>
    </source>
</evidence>
<dbReference type="PANTHER" id="PTHR10953:SF3">
    <property type="entry name" value="UBIQUITIN-LIKE MODIFIER-ACTIVATING ENZYME ATG7"/>
    <property type="match status" value="1"/>
</dbReference>
<protein>
    <recommendedName>
        <fullName evidence="2 7">Ubiquitin-like modifier-activating enzyme ATG7</fullName>
    </recommendedName>
    <alternativeName>
        <fullName evidence="7">Autophagy-related protein 7</fullName>
    </alternativeName>
</protein>
<dbReference type="GO" id="GO:0019778">
    <property type="term" value="F:Atg12 activating enzyme activity"/>
    <property type="evidence" value="ECO:0007669"/>
    <property type="project" value="TreeGrafter"/>
</dbReference>
<dbReference type="InterPro" id="IPR045886">
    <property type="entry name" value="ThiF/MoeB/HesA"/>
</dbReference>
<dbReference type="GO" id="GO:0000407">
    <property type="term" value="C:phagophore assembly site"/>
    <property type="evidence" value="ECO:0007669"/>
    <property type="project" value="UniProtKB-SubCell"/>
</dbReference>
<dbReference type="GO" id="GO:0032446">
    <property type="term" value="P:protein modification by small protein conjugation"/>
    <property type="evidence" value="ECO:0007669"/>
    <property type="project" value="TreeGrafter"/>
</dbReference>
<reference evidence="11 12" key="1">
    <citation type="journal article" date="2019" name="Sci. Rep.">
        <title>Nanopore sequencing improves the draft genome of the human pathogenic amoeba Naegleria fowleri.</title>
        <authorList>
            <person name="Liechti N."/>
            <person name="Schurch N."/>
            <person name="Bruggmann R."/>
            <person name="Wittwer M."/>
        </authorList>
    </citation>
    <scope>NUCLEOTIDE SEQUENCE [LARGE SCALE GENOMIC DNA]</scope>
    <source>
        <strain evidence="11 12">ATCC 30894</strain>
    </source>
</reference>
<evidence type="ECO:0000313" key="12">
    <source>
        <dbReference type="Proteomes" id="UP000444721"/>
    </source>
</evidence>
<dbReference type="EMBL" id="VFQX01000013">
    <property type="protein sequence ID" value="KAF0981651.1"/>
    <property type="molecule type" value="Genomic_DNA"/>
</dbReference>
<comment type="subunit">
    <text evidence="7">Homodimer.</text>
</comment>
<organism evidence="11 12">
    <name type="scientific">Naegleria fowleri</name>
    <name type="common">Brain eating amoeba</name>
    <dbReference type="NCBI Taxonomy" id="5763"/>
    <lineage>
        <taxon>Eukaryota</taxon>
        <taxon>Discoba</taxon>
        <taxon>Heterolobosea</taxon>
        <taxon>Tetramitia</taxon>
        <taxon>Eutetramitia</taxon>
        <taxon>Vahlkampfiidae</taxon>
        <taxon>Naegleria</taxon>
    </lineage>
</organism>
<dbReference type="VEuPathDB" id="AmoebaDB:NF0052820"/>
<feature type="region of interest" description="Disordered" evidence="8">
    <location>
        <begin position="700"/>
        <end position="737"/>
    </location>
</feature>
<dbReference type="Gene3D" id="3.40.140.70">
    <property type="entry name" value="Ubiquitin-like modifier-activating enzyme ATG7 N-terminal domain"/>
    <property type="match status" value="1"/>
</dbReference>
<keyword evidence="7" id="KW-0833">Ubl conjugation pathway</keyword>
<dbReference type="GO" id="GO:0000045">
    <property type="term" value="P:autophagosome assembly"/>
    <property type="evidence" value="ECO:0007669"/>
    <property type="project" value="TreeGrafter"/>
</dbReference>
<gene>
    <name evidence="11" type="ORF">FDP41_012308</name>
</gene>
<dbReference type="Pfam" id="PF00899">
    <property type="entry name" value="ThiF"/>
    <property type="match status" value="1"/>
</dbReference>
<feature type="domain" description="THIF-type NAD/FAD binding fold" evidence="9">
    <location>
        <begin position="354"/>
        <end position="595"/>
    </location>
</feature>
<dbReference type="GO" id="GO:0034727">
    <property type="term" value="P:piecemeal microautophagy of the nucleus"/>
    <property type="evidence" value="ECO:0007669"/>
    <property type="project" value="TreeGrafter"/>
</dbReference>
<dbReference type="InterPro" id="IPR000594">
    <property type="entry name" value="ThiF_NAD_FAD-bd"/>
</dbReference>
<feature type="active site" description="Glycyl thioester intermediate" evidence="6">
    <location>
        <position position="561"/>
    </location>
</feature>
<dbReference type="GO" id="GO:0006995">
    <property type="term" value="P:cellular response to nitrogen starvation"/>
    <property type="evidence" value="ECO:0007669"/>
    <property type="project" value="TreeGrafter"/>
</dbReference>
<dbReference type="NCBIfam" id="TIGR01381">
    <property type="entry name" value="E1_like_apg7"/>
    <property type="match status" value="1"/>
</dbReference>
<evidence type="ECO:0000256" key="3">
    <source>
        <dbReference type="ARBA" id="ARBA00022448"/>
    </source>
</evidence>
<dbReference type="InterPro" id="IPR042522">
    <property type="entry name" value="Atg7_N_1"/>
</dbReference>
<feature type="compositionally biased region" description="Acidic residues" evidence="8">
    <location>
        <begin position="727"/>
        <end position="737"/>
    </location>
</feature>
<comment type="subcellular location">
    <subcellularLocation>
        <location evidence="7">Cytoplasm</location>
    </subcellularLocation>
    <subcellularLocation>
        <location evidence="7">Preautophagosomal structure</location>
    </subcellularLocation>
</comment>
<dbReference type="InterPro" id="IPR035985">
    <property type="entry name" value="Ubiquitin-activating_enz"/>
</dbReference>
<keyword evidence="7" id="KW-0963">Cytoplasm</keyword>
<dbReference type="InterPro" id="IPR006285">
    <property type="entry name" value="Atg7"/>
</dbReference>
<dbReference type="Gene3D" id="3.40.50.720">
    <property type="entry name" value="NAD(P)-binding Rossmann-like Domain"/>
    <property type="match status" value="1"/>
</dbReference>
<name>A0A6A5C3K6_NAEFO</name>
<dbReference type="RefSeq" id="XP_044566364.1">
    <property type="nucleotide sequence ID" value="XM_044702813.1"/>
</dbReference>
<dbReference type="PANTHER" id="PTHR10953">
    <property type="entry name" value="UBIQUITIN-ACTIVATING ENZYME E1"/>
    <property type="match status" value="1"/>
</dbReference>